<evidence type="ECO:0000259" key="1">
    <source>
        <dbReference type="Pfam" id="PF00078"/>
    </source>
</evidence>
<proteinExistence type="predicted"/>
<evidence type="ECO:0000313" key="2">
    <source>
        <dbReference type="EMBL" id="VDO77747.1"/>
    </source>
</evidence>
<dbReference type="PANTHER" id="PTHR19446">
    <property type="entry name" value="REVERSE TRANSCRIPTASES"/>
    <property type="match status" value="1"/>
</dbReference>
<evidence type="ECO:0000313" key="3">
    <source>
        <dbReference type="Proteomes" id="UP000279833"/>
    </source>
</evidence>
<dbReference type="Pfam" id="PF00078">
    <property type="entry name" value="RVT_1"/>
    <property type="match status" value="1"/>
</dbReference>
<reference evidence="4" key="1">
    <citation type="submission" date="2016-06" db="UniProtKB">
        <authorList>
            <consortium name="WormBaseParasite"/>
        </authorList>
    </citation>
    <scope>IDENTIFICATION</scope>
</reference>
<dbReference type="WBParaSite" id="SCUD_0000291101-mRNA-1">
    <property type="protein sequence ID" value="SCUD_0000291101-mRNA-1"/>
    <property type="gene ID" value="SCUD_0000291101"/>
</dbReference>
<reference evidence="2 3" key="2">
    <citation type="submission" date="2018-11" db="EMBL/GenBank/DDBJ databases">
        <authorList>
            <consortium name="Pathogen Informatics"/>
        </authorList>
    </citation>
    <scope>NUCLEOTIDE SEQUENCE [LARGE SCALE GENOMIC DNA]</scope>
    <source>
        <strain evidence="2">Dakar</strain>
        <strain evidence="3">Dakar, Senegal</strain>
    </source>
</reference>
<name>A0A183JJN4_9TREM</name>
<dbReference type="Proteomes" id="UP000279833">
    <property type="component" value="Unassembled WGS sequence"/>
</dbReference>
<gene>
    <name evidence="2" type="ORF">SCUD_LOCUS2912</name>
</gene>
<accession>A0A183JJN4</accession>
<evidence type="ECO:0000313" key="4">
    <source>
        <dbReference type="WBParaSite" id="SCUD_0000291101-mRNA-1"/>
    </source>
</evidence>
<keyword evidence="3" id="KW-1185">Reference proteome</keyword>
<dbReference type="STRING" id="6186.A0A183JJN4"/>
<dbReference type="EMBL" id="UZAK01003026">
    <property type="protein sequence ID" value="VDO77747.1"/>
    <property type="molecule type" value="Genomic_DNA"/>
</dbReference>
<organism evidence="4">
    <name type="scientific">Schistosoma curassoni</name>
    <dbReference type="NCBI Taxonomy" id="6186"/>
    <lineage>
        <taxon>Eukaryota</taxon>
        <taxon>Metazoa</taxon>
        <taxon>Spiralia</taxon>
        <taxon>Lophotrochozoa</taxon>
        <taxon>Platyhelminthes</taxon>
        <taxon>Trematoda</taxon>
        <taxon>Digenea</taxon>
        <taxon>Strigeidida</taxon>
        <taxon>Schistosomatoidea</taxon>
        <taxon>Schistosomatidae</taxon>
        <taxon>Schistosoma</taxon>
    </lineage>
</organism>
<feature type="domain" description="Reverse transcriptase" evidence="1">
    <location>
        <begin position="27"/>
        <end position="125"/>
    </location>
</feature>
<dbReference type="AlphaFoldDB" id="A0A183JJN4"/>
<dbReference type="InterPro" id="IPR000477">
    <property type="entry name" value="RT_dom"/>
</dbReference>
<sequence length="148" mass="17437">MFHVLFRKIWEKEQVPTDWKEGHLIKIRKKGDLRKCQNYRDIALISVPGKVFNRVLLNRMKDSVNAQPRDQQDGLRKHWSCTDQIATLQIIAEQSIEQNSSICINLPDYEKAFDRVDRKTFFDTMVYLRRPSAPSGIHTTDYNTLRNS</sequence>
<protein>
    <submittedName>
        <fullName evidence="4">Reverse transcriptase domain-containing protein</fullName>
    </submittedName>
</protein>